<dbReference type="OrthoDB" id="9809173at2"/>
<dbReference type="Proteomes" id="UP000317371">
    <property type="component" value="Unassembled WGS sequence"/>
</dbReference>
<feature type="transmembrane region" description="Helical" evidence="7">
    <location>
        <begin position="277"/>
        <end position="299"/>
    </location>
</feature>
<evidence type="ECO:0000259" key="8">
    <source>
        <dbReference type="PROSITE" id="PS50928"/>
    </source>
</evidence>
<feature type="transmembrane region" description="Helical" evidence="7">
    <location>
        <begin position="124"/>
        <end position="144"/>
    </location>
</feature>
<dbReference type="SUPFAM" id="SSF161098">
    <property type="entry name" value="MetI-like"/>
    <property type="match status" value="1"/>
</dbReference>
<gene>
    <name evidence="9" type="ORF">FKZ61_16200</name>
</gene>
<keyword evidence="3" id="KW-1003">Cell membrane</keyword>
<evidence type="ECO:0000256" key="1">
    <source>
        <dbReference type="ARBA" id="ARBA00004651"/>
    </source>
</evidence>
<feature type="transmembrane region" description="Helical" evidence="7">
    <location>
        <begin position="172"/>
        <end position="196"/>
    </location>
</feature>
<comment type="similarity">
    <text evidence="7">Belongs to the binding-protein-dependent transport system permease family.</text>
</comment>
<dbReference type="PANTHER" id="PTHR30193">
    <property type="entry name" value="ABC TRANSPORTER PERMEASE PROTEIN"/>
    <property type="match status" value="1"/>
</dbReference>
<evidence type="ECO:0000256" key="2">
    <source>
        <dbReference type="ARBA" id="ARBA00022448"/>
    </source>
</evidence>
<evidence type="ECO:0000256" key="4">
    <source>
        <dbReference type="ARBA" id="ARBA00022692"/>
    </source>
</evidence>
<dbReference type="RefSeq" id="WP_141611193.1">
    <property type="nucleotide sequence ID" value="NZ_VIGC02000022.1"/>
</dbReference>
<dbReference type="PANTHER" id="PTHR30193:SF1">
    <property type="entry name" value="ABC TRANSPORTER PERMEASE PROTEIN YESP-RELATED"/>
    <property type="match status" value="1"/>
</dbReference>
<dbReference type="CDD" id="cd06261">
    <property type="entry name" value="TM_PBP2"/>
    <property type="match status" value="1"/>
</dbReference>
<dbReference type="GO" id="GO:0055085">
    <property type="term" value="P:transmembrane transport"/>
    <property type="evidence" value="ECO:0007669"/>
    <property type="project" value="InterPro"/>
</dbReference>
<evidence type="ECO:0000256" key="3">
    <source>
        <dbReference type="ARBA" id="ARBA00022475"/>
    </source>
</evidence>
<dbReference type="AlphaFoldDB" id="A0A540VD58"/>
<feature type="transmembrane region" description="Helical" evidence="7">
    <location>
        <begin position="26"/>
        <end position="52"/>
    </location>
</feature>
<name>A0A540VD58_9CHLR</name>
<comment type="caution">
    <text evidence="9">The sequence shown here is derived from an EMBL/GenBank/DDBJ whole genome shotgun (WGS) entry which is preliminary data.</text>
</comment>
<evidence type="ECO:0000313" key="10">
    <source>
        <dbReference type="Proteomes" id="UP000317371"/>
    </source>
</evidence>
<evidence type="ECO:0000256" key="6">
    <source>
        <dbReference type="ARBA" id="ARBA00023136"/>
    </source>
</evidence>
<dbReference type="InterPro" id="IPR000515">
    <property type="entry name" value="MetI-like"/>
</dbReference>
<evidence type="ECO:0000256" key="5">
    <source>
        <dbReference type="ARBA" id="ARBA00022989"/>
    </source>
</evidence>
<keyword evidence="10" id="KW-1185">Reference proteome</keyword>
<dbReference type="InParanoid" id="A0A540VD58"/>
<feature type="domain" description="ABC transmembrane type-1" evidence="8">
    <location>
        <begin position="87"/>
        <end position="298"/>
    </location>
</feature>
<keyword evidence="2 7" id="KW-0813">Transport</keyword>
<sequence>MTTQSARVERVAAARSRPLRTRLRGWIGYVFIAPWLISFLAFDAIPIVSGFYHSFTDWNALGTASEFLGWANYQEALTRDPLFWTSVGNTIYFIGASVPLGIVAAFVLALMLNAQIRGTGVYRTIYYLPSVVPTVAAVIVWIFIFETRRGILNYGLELLGLPTIRWLSDPNWAMPALIIMSLWTIGAMMIIFLAGLQGIPQELYEAAEVDGANGLQRLLRITVPLMTPTIFFNLVMNLVGAFQAFNNAFIMTGGGPHNATLLYMLHLYNNAFRYFRMGYASALAVMLFVVVFGVTFLMYRTSDRWVHYH</sequence>
<keyword evidence="5 7" id="KW-1133">Transmembrane helix</keyword>
<dbReference type="InterPro" id="IPR035906">
    <property type="entry name" value="MetI-like_sf"/>
</dbReference>
<reference evidence="9 10" key="1">
    <citation type="submission" date="2019-06" db="EMBL/GenBank/DDBJ databases">
        <title>Genome sequence of Litorilinea aerophila BAA-2444.</title>
        <authorList>
            <person name="Maclea K.S."/>
            <person name="Maurais E.G."/>
            <person name="Iannazzi L.C."/>
        </authorList>
    </citation>
    <scope>NUCLEOTIDE SEQUENCE [LARGE SCALE GENOMIC DNA]</scope>
    <source>
        <strain evidence="9 10">ATCC BAA-2444</strain>
    </source>
</reference>
<dbReference type="PROSITE" id="PS50928">
    <property type="entry name" value="ABC_TM1"/>
    <property type="match status" value="1"/>
</dbReference>
<organism evidence="9 10">
    <name type="scientific">Litorilinea aerophila</name>
    <dbReference type="NCBI Taxonomy" id="1204385"/>
    <lineage>
        <taxon>Bacteria</taxon>
        <taxon>Bacillati</taxon>
        <taxon>Chloroflexota</taxon>
        <taxon>Caldilineae</taxon>
        <taxon>Caldilineales</taxon>
        <taxon>Caldilineaceae</taxon>
        <taxon>Litorilinea</taxon>
    </lineage>
</organism>
<evidence type="ECO:0000256" key="7">
    <source>
        <dbReference type="RuleBase" id="RU363032"/>
    </source>
</evidence>
<dbReference type="GO" id="GO:0005886">
    <property type="term" value="C:plasma membrane"/>
    <property type="evidence" value="ECO:0007669"/>
    <property type="project" value="UniProtKB-SubCell"/>
</dbReference>
<keyword evidence="4 7" id="KW-0812">Transmembrane</keyword>
<dbReference type="EMBL" id="VIGC01000022">
    <property type="protein sequence ID" value="TQE94622.1"/>
    <property type="molecule type" value="Genomic_DNA"/>
</dbReference>
<dbReference type="Gene3D" id="1.10.3720.10">
    <property type="entry name" value="MetI-like"/>
    <property type="match status" value="1"/>
</dbReference>
<proteinExistence type="inferred from homology"/>
<dbReference type="InterPro" id="IPR051393">
    <property type="entry name" value="ABC_transporter_permease"/>
</dbReference>
<evidence type="ECO:0000313" key="9">
    <source>
        <dbReference type="EMBL" id="TQE94622.1"/>
    </source>
</evidence>
<protein>
    <submittedName>
        <fullName evidence="9">Sugar ABC transporter permease</fullName>
    </submittedName>
</protein>
<keyword evidence="6 7" id="KW-0472">Membrane</keyword>
<comment type="subcellular location">
    <subcellularLocation>
        <location evidence="1 7">Cell membrane</location>
        <topology evidence="1 7">Multi-pass membrane protein</topology>
    </subcellularLocation>
</comment>
<accession>A0A540VD58</accession>
<feature type="transmembrane region" description="Helical" evidence="7">
    <location>
        <begin position="91"/>
        <end position="112"/>
    </location>
</feature>
<dbReference type="Pfam" id="PF00528">
    <property type="entry name" value="BPD_transp_1"/>
    <property type="match status" value="1"/>
</dbReference>